<comment type="caution">
    <text evidence="1">The sequence shown here is derived from an EMBL/GenBank/DDBJ whole genome shotgun (WGS) entry which is preliminary data.</text>
</comment>
<proteinExistence type="predicted"/>
<organism evidence="1 2">
    <name type="scientific">Vespula pensylvanica</name>
    <name type="common">Western yellow jacket</name>
    <name type="synonym">Wasp</name>
    <dbReference type="NCBI Taxonomy" id="30213"/>
    <lineage>
        <taxon>Eukaryota</taxon>
        <taxon>Metazoa</taxon>
        <taxon>Ecdysozoa</taxon>
        <taxon>Arthropoda</taxon>
        <taxon>Hexapoda</taxon>
        <taxon>Insecta</taxon>
        <taxon>Pterygota</taxon>
        <taxon>Neoptera</taxon>
        <taxon>Endopterygota</taxon>
        <taxon>Hymenoptera</taxon>
        <taxon>Apocrita</taxon>
        <taxon>Aculeata</taxon>
        <taxon>Vespoidea</taxon>
        <taxon>Vespidae</taxon>
        <taxon>Vespinae</taxon>
        <taxon>Vespula</taxon>
    </lineage>
</organism>
<gene>
    <name evidence="1" type="ORF">H0235_003586</name>
</gene>
<accession>A0A834UFG2</accession>
<sequence length="97" mass="10729">MGACCWVTGAAHPQWNTLASLQSEREKRFRKQLLVVTKDSVNTVLNLSRRFDAIGENKDGGGKSLARFNVSAPLHSGYDLVRCKLIEVKAQESLQAI</sequence>
<evidence type="ECO:0000313" key="1">
    <source>
        <dbReference type="EMBL" id="KAF7435395.1"/>
    </source>
</evidence>
<dbReference type="Proteomes" id="UP000600918">
    <property type="component" value="Unassembled WGS sequence"/>
</dbReference>
<name>A0A834UFG2_VESPE</name>
<dbReference type="AlphaFoldDB" id="A0A834UFG2"/>
<dbReference type="EMBL" id="JACSDY010000002">
    <property type="protein sequence ID" value="KAF7435395.1"/>
    <property type="molecule type" value="Genomic_DNA"/>
</dbReference>
<protein>
    <submittedName>
        <fullName evidence="1">Uncharacterized protein</fullName>
    </submittedName>
</protein>
<evidence type="ECO:0000313" key="2">
    <source>
        <dbReference type="Proteomes" id="UP000600918"/>
    </source>
</evidence>
<keyword evidence="2" id="KW-1185">Reference proteome</keyword>
<reference evidence="1" key="1">
    <citation type="journal article" date="2020" name="G3 (Bethesda)">
        <title>High-Quality Assemblies for Three Invasive Social Wasps from the &lt;i&gt;Vespula&lt;/i&gt; Genus.</title>
        <authorList>
            <person name="Harrop T.W.R."/>
            <person name="Guhlin J."/>
            <person name="McLaughlin G.M."/>
            <person name="Permina E."/>
            <person name="Stockwell P."/>
            <person name="Gilligan J."/>
            <person name="Le Lec M.F."/>
            <person name="Gruber M.A.M."/>
            <person name="Quinn O."/>
            <person name="Lovegrove M."/>
            <person name="Duncan E.J."/>
            <person name="Remnant E.J."/>
            <person name="Van Eeckhoven J."/>
            <person name="Graham B."/>
            <person name="Knapp R.A."/>
            <person name="Langford K.W."/>
            <person name="Kronenberg Z."/>
            <person name="Press M.O."/>
            <person name="Eacker S.M."/>
            <person name="Wilson-Rankin E.E."/>
            <person name="Purcell J."/>
            <person name="Lester P.J."/>
            <person name="Dearden P.K."/>
        </authorList>
    </citation>
    <scope>NUCLEOTIDE SEQUENCE</scope>
    <source>
        <strain evidence="1">Volc-1</strain>
    </source>
</reference>